<dbReference type="RefSeq" id="WP_102155798.1">
    <property type="nucleotide sequence ID" value="NZ_PNGY01000001.1"/>
</dbReference>
<evidence type="ECO:0000256" key="1">
    <source>
        <dbReference type="SAM" id="MobiDB-lite"/>
    </source>
</evidence>
<name>A0A9X7FGB5_9BIFI</name>
<evidence type="ECO:0000313" key="3">
    <source>
        <dbReference type="EMBL" id="PMC55673.1"/>
    </source>
</evidence>
<dbReference type="InterPro" id="IPR046112">
    <property type="entry name" value="DUF6049"/>
</dbReference>
<feature type="transmembrane region" description="Helical" evidence="2">
    <location>
        <begin position="779"/>
        <end position="796"/>
    </location>
</feature>
<evidence type="ECO:0000256" key="2">
    <source>
        <dbReference type="SAM" id="Phobius"/>
    </source>
</evidence>
<protein>
    <submittedName>
        <fullName evidence="3">Uncharacterized protein</fullName>
    </submittedName>
</protein>
<keyword evidence="2" id="KW-1133">Transmembrane helix</keyword>
<sequence>MPKKHIGGLTVKKLTRKHQTTNASTVLKQKALSYVFSLLRVTLHTCLISARFIFILFVVFATIFAFPTAKYAGLANYAYANTKKADLSDKTSTRQNKKQSTYENPHSKGIEIAITQATPVVTDKSGYHLTATLKAVKTALPEGTLQLSINSNYTFVSRTDVQNWSQEESLIPTPQILDSVKTPSLASGHTCTLSFNIPADKQELRSILNWGPKPLKITYFSQDYSKYKSIHSFLTRANIGMHSANLPAMKLTALMPILIRTQNDLRNFKANNIQPSDHLEMLLRADKDSIHNIIGKADLANKHSKLQTIADLSTIQASHLTLKPSAYMQQSGFDISAYADDNNDDLYKSAGITKEKWSAKNSQSQKNITKANNSKQTDSTNHNLNKAYAWQTYGKWTIHALEQAKRNGYETVIATDEFDNNASQFAVRNGIYDIDTPAGNVRVLSPQSVLTLLANGKPTSDNATSERTQAGRINRLVAQSAFYQMEQPYVDRHILITFSNNASNSNIDAVMNALEQSPWLSLSDLQTMANTKQNALPDWKKNSIMREISRNSSISENITEKRRSCLNDLSHSRKDVLRFTKNILDYSSAKHPHNTEGDAQALAKQTAKTKKLINIKDLEKYLLRLYDDISLHEFTNNTIEQQDSAKTTAHSKKNNKSCISKNTAKTFANTLMNGIRIIPPHDITAVSETASMPITISNTYSYPVQVYLSANTHAMEIVTRRKTLVKIPANSETQVTLPLRITTSIHTKATFVLEDNQQRVFAKEQSTLITSTLQISDKSGTIIIVFAFILGLLGLWRQFHRKKDPDE</sequence>
<feature type="compositionally biased region" description="Polar residues" evidence="1">
    <location>
        <begin position="359"/>
        <end position="382"/>
    </location>
</feature>
<dbReference type="AlphaFoldDB" id="A0A9X7FGB5"/>
<feature type="transmembrane region" description="Helical" evidence="2">
    <location>
        <begin position="38"/>
        <end position="66"/>
    </location>
</feature>
<proteinExistence type="predicted"/>
<accession>A0A9X7FGB5</accession>
<feature type="region of interest" description="Disordered" evidence="1">
    <location>
        <begin position="358"/>
        <end position="382"/>
    </location>
</feature>
<organism evidence="3 4">
    <name type="scientific">Gardnerella swidsinskii</name>
    <dbReference type="NCBI Taxonomy" id="2792979"/>
    <lineage>
        <taxon>Bacteria</taxon>
        <taxon>Bacillati</taxon>
        <taxon>Actinomycetota</taxon>
        <taxon>Actinomycetes</taxon>
        <taxon>Bifidobacteriales</taxon>
        <taxon>Bifidobacteriaceae</taxon>
        <taxon>Gardnerella</taxon>
    </lineage>
</organism>
<dbReference type="Proteomes" id="UP000235293">
    <property type="component" value="Unassembled WGS sequence"/>
</dbReference>
<keyword evidence="2" id="KW-0472">Membrane</keyword>
<keyword evidence="2" id="KW-0812">Transmembrane</keyword>
<comment type="caution">
    <text evidence="3">The sequence shown here is derived from an EMBL/GenBank/DDBJ whole genome shotgun (WGS) entry which is preliminary data.</text>
</comment>
<evidence type="ECO:0000313" key="4">
    <source>
        <dbReference type="Proteomes" id="UP000235293"/>
    </source>
</evidence>
<reference evidence="3 4" key="1">
    <citation type="submission" date="2017-09" db="EMBL/GenBank/DDBJ databases">
        <title>Bacterial strain isolated from the female urinary microbiota.</title>
        <authorList>
            <person name="Thomas-White K."/>
            <person name="Kumar N."/>
            <person name="Forster S."/>
            <person name="Putonti C."/>
            <person name="Lawley T."/>
            <person name="Wolfe A.J."/>
        </authorList>
    </citation>
    <scope>NUCLEOTIDE SEQUENCE [LARGE SCALE GENOMIC DNA]</scope>
    <source>
        <strain evidence="3 4">UMB0411</strain>
    </source>
</reference>
<gene>
    <name evidence="3" type="ORF">CJ213_04535</name>
</gene>
<dbReference type="Pfam" id="PF19516">
    <property type="entry name" value="DUF6049"/>
    <property type="match status" value="1"/>
</dbReference>
<dbReference type="EMBL" id="PNGY01000001">
    <property type="protein sequence ID" value="PMC55673.1"/>
    <property type="molecule type" value="Genomic_DNA"/>
</dbReference>